<dbReference type="PROSITE" id="PS50203">
    <property type="entry name" value="CALPAIN_CAT"/>
    <property type="match status" value="1"/>
</dbReference>
<keyword evidence="8" id="KW-1185">Reference proteome</keyword>
<keyword evidence="3" id="KW-0378">Hydrolase</keyword>
<feature type="compositionally biased region" description="Basic and acidic residues" evidence="5">
    <location>
        <begin position="617"/>
        <end position="711"/>
    </location>
</feature>
<dbReference type="PANTHER" id="PTHR10183">
    <property type="entry name" value="CALPAIN"/>
    <property type="match status" value="1"/>
</dbReference>
<gene>
    <name evidence="7" type="ORF">BU26DRAFT_74500</name>
</gene>
<dbReference type="Proteomes" id="UP000800094">
    <property type="component" value="Unassembled WGS sequence"/>
</dbReference>
<dbReference type="PROSITE" id="PS00139">
    <property type="entry name" value="THIOL_PROTEASE_CYS"/>
    <property type="match status" value="1"/>
</dbReference>
<evidence type="ECO:0000256" key="4">
    <source>
        <dbReference type="SAM" id="Coils"/>
    </source>
</evidence>
<evidence type="ECO:0000313" key="8">
    <source>
        <dbReference type="Proteomes" id="UP000800094"/>
    </source>
</evidence>
<keyword evidence="3" id="KW-0645">Protease</keyword>
<dbReference type="AlphaFoldDB" id="A0A6A6I873"/>
<dbReference type="SUPFAM" id="SSF54001">
    <property type="entry name" value="Cysteine proteinases"/>
    <property type="match status" value="1"/>
</dbReference>
<evidence type="ECO:0000256" key="5">
    <source>
        <dbReference type="SAM" id="MobiDB-lite"/>
    </source>
</evidence>
<protein>
    <submittedName>
        <fullName evidence="7">Cysteine proteinase</fullName>
    </submittedName>
</protein>
<sequence>MSSISGDDDSKSPQDELNDFWENLITKKPRKVTNIFPSSLYTNLLPPHPPSGTVRGKNAAESYQAAADECRARVKRIVRECQRTNEKYTDPDFDIESDWRTKNCLEGLMYWYNDAQGQRATVSPWRLSNALATLVESNLLVAPTMAIDLNAASKILDFEESSDGGGPGSVHRIDWIFEKPSFTVDGFSSSDVKQGANGDCWFIAAIATICSDLSLMNKICVERNEDCGVYGFVFYRDGEWIWTVVDDNLYLRSRDFDALGDNYDPKGVKERKHKKNYQTGSDALYFASCADQNETWLPLLEKAYAKVHGDYDAISGGISGEAVEDLTGGVTTKVLTNRILSKERLWKELLEVNKQFLFSASSPGSYGDDSDARQGLALNHAYSVLKAVEEKDEDGESHKLVLIRNPWGERASASMGEWNGPWSDGSKEWTPYWMKKLDYRFDDDGVFWMSYDDLCKRFELLDRTRLFNQDWTVVQRWTSVSVAWVTGYLSTKFVVEIKKAGPTVFVLFQLDDRYFRGLEGKYSFDLHFLLQEENAPAGDHIVRARGAWFGNRSISAEVDLEPGKYEVVPKIVASRDPDAAEVYDVVTKIADRNPQKLRQIGMNYDIANSKGVVEVSPEEKKKKEQKKKDAQEKKRKEKEDAEKEKAEFEVWKKEKREREEKEKAEKAEKEKADKEQVEKENAKENAEEHLSSKETEEVKESATEASNEDKGPGGASGHDSKMEPGSKDDGASSNEVAQDTPLSDDSQDPKPVALRPPPSGYGGSGPPSPTFGAAPRRYYAASDAGAAPPPPPKAAAENKQNPWNAVCVLGLRVYSKDPEVSIRLIKPKDAEEGAVLDADGATQAGATM</sequence>
<dbReference type="InterPro" id="IPR038765">
    <property type="entry name" value="Papain-like_cys_pep_sf"/>
</dbReference>
<dbReference type="EMBL" id="ML987200">
    <property type="protein sequence ID" value="KAF2245733.1"/>
    <property type="molecule type" value="Genomic_DNA"/>
</dbReference>
<dbReference type="GeneID" id="54589629"/>
<feature type="active site" evidence="2 3">
    <location>
        <position position="200"/>
    </location>
</feature>
<dbReference type="InterPro" id="IPR022684">
    <property type="entry name" value="Calpain_cysteine_protease"/>
</dbReference>
<keyword evidence="3" id="KW-0788">Thiol protease</keyword>
<feature type="domain" description="Calpain catalytic" evidence="6">
    <location>
        <begin position="172"/>
        <end position="467"/>
    </location>
</feature>
<dbReference type="RefSeq" id="XP_033680737.1">
    <property type="nucleotide sequence ID" value="XM_033836299.1"/>
</dbReference>
<feature type="active site" evidence="2 3">
    <location>
        <position position="405"/>
    </location>
</feature>
<comment type="similarity">
    <text evidence="1">Belongs to the peptidase C2 family.</text>
</comment>
<dbReference type="SMART" id="SM00230">
    <property type="entry name" value="CysPc"/>
    <property type="match status" value="1"/>
</dbReference>
<dbReference type="PANTHER" id="PTHR10183:SF425">
    <property type="entry name" value="CALPAIN-5"/>
    <property type="match status" value="1"/>
</dbReference>
<accession>A0A6A6I873</accession>
<feature type="region of interest" description="Disordered" evidence="5">
    <location>
        <begin position="612"/>
        <end position="801"/>
    </location>
</feature>
<evidence type="ECO:0000256" key="3">
    <source>
        <dbReference type="PROSITE-ProRule" id="PRU00239"/>
    </source>
</evidence>
<feature type="compositionally biased region" description="Polar residues" evidence="5">
    <location>
        <begin position="731"/>
        <end position="744"/>
    </location>
</feature>
<evidence type="ECO:0000256" key="1">
    <source>
        <dbReference type="ARBA" id="ARBA00007623"/>
    </source>
</evidence>
<dbReference type="InterPro" id="IPR000169">
    <property type="entry name" value="Pept_cys_AS"/>
</dbReference>
<feature type="compositionally biased region" description="Basic and acidic residues" evidence="5">
    <location>
        <begin position="718"/>
        <end position="730"/>
    </location>
</feature>
<feature type="coiled-coil region" evidence="4">
    <location>
        <begin position="60"/>
        <end position="87"/>
    </location>
</feature>
<dbReference type="CDD" id="cd00044">
    <property type="entry name" value="CysPc"/>
    <property type="match status" value="1"/>
</dbReference>
<feature type="active site" evidence="2 3">
    <location>
        <position position="380"/>
    </location>
</feature>
<dbReference type="Pfam" id="PF00648">
    <property type="entry name" value="Peptidase_C2"/>
    <property type="match status" value="1"/>
</dbReference>
<dbReference type="GO" id="GO:0006508">
    <property type="term" value="P:proteolysis"/>
    <property type="evidence" value="ECO:0007669"/>
    <property type="project" value="UniProtKB-KW"/>
</dbReference>
<dbReference type="OrthoDB" id="424753at2759"/>
<evidence type="ECO:0000256" key="2">
    <source>
        <dbReference type="PIRSR" id="PIRSR622684-1"/>
    </source>
</evidence>
<name>A0A6A6I873_9PLEO</name>
<keyword evidence="4" id="KW-0175">Coiled coil</keyword>
<dbReference type="Gene3D" id="3.90.70.10">
    <property type="entry name" value="Cysteine proteinases"/>
    <property type="match status" value="1"/>
</dbReference>
<reference evidence="7" key="1">
    <citation type="journal article" date="2020" name="Stud. Mycol.">
        <title>101 Dothideomycetes genomes: a test case for predicting lifestyles and emergence of pathogens.</title>
        <authorList>
            <person name="Haridas S."/>
            <person name="Albert R."/>
            <person name="Binder M."/>
            <person name="Bloem J."/>
            <person name="Labutti K."/>
            <person name="Salamov A."/>
            <person name="Andreopoulos B."/>
            <person name="Baker S."/>
            <person name="Barry K."/>
            <person name="Bills G."/>
            <person name="Bluhm B."/>
            <person name="Cannon C."/>
            <person name="Castanera R."/>
            <person name="Culley D."/>
            <person name="Daum C."/>
            <person name="Ezra D."/>
            <person name="Gonzalez J."/>
            <person name="Henrissat B."/>
            <person name="Kuo A."/>
            <person name="Liang C."/>
            <person name="Lipzen A."/>
            <person name="Lutzoni F."/>
            <person name="Magnuson J."/>
            <person name="Mondo S."/>
            <person name="Nolan M."/>
            <person name="Ohm R."/>
            <person name="Pangilinan J."/>
            <person name="Park H.-J."/>
            <person name="Ramirez L."/>
            <person name="Alfaro M."/>
            <person name="Sun H."/>
            <person name="Tritt A."/>
            <person name="Yoshinaga Y."/>
            <person name="Zwiers L.-H."/>
            <person name="Turgeon B."/>
            <person name="Goodwin S."/>
            <person name="Spatafora J."/>
            <person name="Crous P."/>
            <person name="Grigoriev I."/>
        </authorList>
    </citation>
    <scope>NUCLEOTIDE SEQUENCE</scope>
    <source>
        <strain evidence="7">CBS 122368</strain>
    </source>
</reference>
<dbReference type="GO" id="GO:0004198">
    <property type="term" value="F:calcium-dependent cysteine-type endopeptidase activity"/>
    <property type="evidence" value="ECO:0007669"/>
    <property type="project" value="InterPro"/>
</dbReference>
<evidence type="ECO:0000313" key="7">
    <source>
        <dbReference type="EMBL" id="KAF2245733.1"/>
    </source>
</evidence>
<proteinExistence type="inferred from homology"/>
<dbReference type="InterPro" id="IPR001300">
    <property type="entry name" value="Peptidase_C2_calpain_cat"/>
</dbReference>
<organism evidence="7 8">
    <name type="scientific">Trematosphaeria pertusa</name>
    <dbReference type="NCBI Taxonomy" id="390896"/>
    <lineage>
        <taxon>Eukaryota</taxon>
        <taxon>Fungi</taxon>
        <taxon>Dikarya</taxon>
        <taxon>Ascomycota</taxon>
        <taxon>Pezizomycotina</taxon>
        <taxon>Dothideomycetes</taxon>
        <taxon>Pleosporomycetidae</taxon>
        <taxon>Pleosporales</taxon>
        <taxon>Massarineae</taxon>
        <taxon>Trematosphaeriaceae</taxon>
        <taxon>Trematosphaeria</taxon>
    </lineage>
</organism>
<evidence type="ECO:0000259" key="6">
    <source>
        <dbReference type="PROSITE" id="PS50203"/>
    </source>
</evidence>